<dbReference type="Proteomes" id="UP001140453">
    <property type="component" value="Unassembled WGS sequence"/>
</dbReference>
<comment type="caution">
    <text evidence="3">The sequence shown here is derived from an EMBL/GenBank/DDBJ whole genome shotgun (WGS) entry which is preliminary data.</text>
</comment>
<dbReference type="OrthoDB" id="5358884at2759"/>
<accession>A0A9W8YTK7</accession>
<keyword evidence="2" id="KW-0812">Transmembrane</keyword>
<name>A0A9W8YTK7_9PEZI</name>
<evidence type="ECO:0000256" key="1">
    <source>
        <dbReference type="SAM" id="MobiDB-lite"/>
    </source>
</evidence>
<dbReference type="AlphaFoldDB" id="A0A9W8YTK7"/>
<evidence type="ECO:0000256" key="2">
    <source>
        <dbReference type="SAM" id="Phobius"/>
    </source>
</evidence>
<keyword evidence="2" id="KW-0472">Membrane</keyword>
<protein>
    <submittedName>
        <fullName evidence="3">Uncharacterized protein</fullName>
    </submittedName>
</protein>
<keyword evidence="2" id="KW-1133">Transmembrane helix</keyword>
<evidence type="ECO:0000313" key="4">
    <source>
        <dbReference type="Proteomes" id="UP001140453"/>
    </source>
</evidence>
<proteinExistence type="predicted"/>
<feature type="compositionally biased region" description="Polar residues" evidence="1">
    <location>
        <begin position="40"/>
        <end position="52"/>
    </location>
</feature>
<gene>
    <name evidence="3" type="ORF">N0V93_007380</name>
</gene>
<dbReference type="EMBL" id="JAPEVB010000004">
    <property type="protein sequence ID" value="KAJ4389908.1"/>
    <property type="molecule type" value="Genomic_DNA"/>
</dbReference>
<keyword evidence="4" id="KW-1185">Reference proteome</keyword>
<feature type="transmembrane region" description="Helical" evidence="2">
    <location>
        <begin position="90"/>
        <end position="117"/>
    </location>
</feature>
<feature type="region of interest" description="Disordered" evidence="1">
    <location>
        <begin position="30"/>
        <end position="66"/>
    </location>
</feature>
<evidence type="ECO:0000313" key="3">
    <source>
        <dbReference type="EMBL" id="KAJ4389908.1"/>
    </source>
</evidence>
<organism evidence="3 4">
    <name type="scientific">Gnomoniopsis smithogilvyi</name>
    <dbReference type="NCBI Taxonomy" id="1191159"/>
    <lineage>
        <taxon>Eukaryota</taxon>
        <taxon>Fungi</taxon>
        <taxon>Dikarya</taxon>
        <taxon>Ascomycota</taxon>
        <taxon>Pezizomycotina</taxon>
        <taxon>Sordariomycetes</taxon>
        <taxon>Sordariomycetidae</taxon>
        <taxon>Diaporthales</taxon>
        <taxon>Gnomoniaceae</taxon>
        <taxon>Gnomoniopsis</taxon>
    </lineage>
</organism>
<reference evidence="3" key="1">
    <citation type="submission" date="2022-10" db="EMBL/GenBank/DDBJ databases">
        <title>Tapping the CABI collections for fungal endophytes: first genome assemblies for Collariella, Neodidymelliopsis, Ascochyta clinopodiicola, Didymella pomorum, Didymosphaeria variabile, Neocosmospora piperis and Neocucurbitaria cava.</title>
        <authorList>
            <person name="Hill R."/>
        </authorList>
    </citation>
    <scope>NUCLEOTIDE SEQUENCE</scope>
    <source>
        <strain evidence="3">IMI 355082</strain>
    </source>
</reference>
<sequence length="240" mass="25600">MDPHQDRLDQQAPEVFHPSYPEAVQHPFHYQTKPEDGAGTHTSSTTPYSNHASPVGHNSPHSYHASAVGVQSGDKSLGQGQHHGKRNKGLLCGCTALVFILSTIIAILAAAVVGLAVGTGVEANRANSAEAKLSSITSSPATVTATTTVASASSSSTSFADLDSNCSENPSGVNGTTYNSFSLIADQTFTLRCNADALGSPLLSLFTRRLRFILNTCPHKLRKQHQFHLWRRELHSAVDE</sequence>